<sequence>MLNATSTQNDNKLYSYAALFIYGNNQDVTKDKIVAVLKALGVSAQMKLAELFECDVIQMKTMLSSTSSTSSAPVASNKTDEKEEEVTKPAEEEPAEEIELDFGDLF</sequence>
<evidence type="ECO:0000313" key="2">
    <source>
        <dbReference type="EMBL" id="KKO76065.1"/>
    </source>
</evidence>
<accession>A0A0F9WHG4</accession>
<gene>
    <name evidence="2" type="ORF">AAJ76_700035563</name>
</gene>
<organism evidence="2 3">
    <name type="scientific">Vairimorpha ceranae</name>
    <dbReference type="NCBI Taxonomy" id="40302"/>
    <lineage>
        <taxon>Eukaryota</taxon>
        <taxon>Fungi</taxon>
        <taxon>Fungi incertae sedis</taxon>
        <taxon>Microsporidia</taxon>
        <taxon>Nosematidae</taxon>
        <taxon>Vairimorpha</taxon>
    </lineage>
</organism>
<dbReference type="Proteomes" id="UP000034350">
    <property type="component" value="Unassembled WGS sequence"/>
</dbReference>
<proteinExistence type="predicted"/>
<name>A0A0F9WHG4_9MICR</name>
<dbReference type="AlphaFoldDB" id="A0A0F9WHG4"/>
<dbReference type="VEuPathDB" id="MicrosporidiaDB:AAJ76_700035563"/>
<dbReference type="EMBL" id="JPQZ01000007">
    <property type="protein sequence ID" value="KKO76065.1"/>
    <property type="molecule type" value="Genomic_DNA"/>
</dbReference>
<protein>
    <submittedName>
        <fullName evidence="2">60s ribosomal protein p1</fullName>
    </submittedName>
</protein>
<evidence type="ECO:0000256" key="1">
    <source>
        <dbReference type="SAM" id="MobiDB-lite"/>
    </source>
</evidence>
<feature type="compositionally biased region" description="Basic and acidic residues" evidence="1">
    <location>
        <begin position="78"/>
        <end position="91"/>
    </location>
</feature>
<keyword evidence="3" id="KW-1185">Reference proteome</keyword>
<dbReference type="OrthoDB" id="2193863at2759"/>
<dbReference type="GO" id="GO:0005840">
    <property type="term" value="C:ribosome"/>
    <property type="evidence" value="ECO:0007669"/>
    <property type="project" value="UniProtKB-KW"/>
</dbReference>
<dbReference type="RefSeq" id="XP_024331807.1">
    <property type="nucleotide sequence ID" value="XM_024476279.1"/>
</dbReference>
<dbReference type="VEuPathDB" id="MicrosporidiaDB:G9O61_00g005310"/>
<keyword evidence="2" id="KW-0689">Ribosomal protein</keyword>
<dbReference type="GeneID" id="36321232"/>
<evidence type="ECO:0000313" key="3">
    <source>
        <dbReference type="Proteomes" id="UP000034350"/>
    </source>
</evidence>
<comment type="caution">
    <text evidence="2">The sequence shown here is derived from an EMBL/GenBank/DDBJ whole genome shotgun (WGS) entry which is preliminary data.</text>
</comment>
<feature type="region of interest" description="Disordered" evidence="1">
    <location>
        <begin position="63"/>
        <end position="106"/>
    </location>
</feature>
<feature type="compositionally biased region" description="Acidic residues" evidence="1">
    <location>
        <begin position="92"/>
        <end position="106"/>
    </location>
</feature>
<reference evidence="2 3" key="1">
    <citation type="journal article" date="2015" name="Environ. Microbiol.">
        <title>Genome analyses suggest the presence of polyploidy and recent human-driven expansions in eight global populations of the honeybee pathogen Nosema ceranae.</title>
        <authorList>
            <person name="Pelin A."/>
            <person name="Selman M."/>
            <person name="Aris-Brosou S."/>
            <person name="Farinelli L."/>
            <person name="Corradi N."/>
        </authorList>
    </citation>
    <scope>NUCLEOTIDE SEQUENCE [LARGE SCALE GENOMIC DNA]</scope>
    <source>
        <strain evidence="2 3">PA08 1199</strain>
    </source>
</reference>
<keyword evidence="2" id="KW-0687">Ribonucleoprotein</keyword>